<gene>
    <name evidence="1" type="ORF">CWM47_21635</name>
</gene>
<dbReference type="Proteomes" id="UP000232883">
    <property type="component" value="Chromosome"/>
</dbReference>
<keyword evidence="2" id="KW-1185">Reference proteome</keyword>
<sequence>MARLFFTMQLSLEALLEQYQAIQQLLLVKLQGKRFSHVQPFWADSQASYYNKRGGRRPFTFNNVIDLLRGLHMEDELAVVLLLADCRAYIWKQLQAMPPGMIKSLPIDEPLITQLLLVRVREETSWELGDLQFLLLVLTQLQGQVQYLLDLPSHLIKHQSKPSM</sequence>
<reference evidence="1 2" key="1">
    <citation type="submission" date="2017-11" db="EMBL/GenBank/DDBJ databases">
        <title>Taxonomic description and genome sequences of Spirosoma HA7 sp. nov., isolated from pollen microhabitat of Corylus avellana.</title>
        <authorList>
            <person name="Ambika Manirajan B."/>
            <person name="Suarez C."/>
            <person name="Ratering S."/>
            <person name="Geissler-Plaum R."/>
            <person name="Cardinale M."/>
            <person name="Sylvia S."/>
        </authorList>
    </citation>
    <scope>NUCLEOTIDE SEQUENCE [LARGE SCALE GENOMIC DNA]</scope>
    <source>
        <strain evidence="1 2">HA7</strain>
    </source>
</reference>
<dbReference type="KEGG" id="spir:CWM47_21635"/>
<evidence type="ECO:0000313" key="2">
    <source>
        <dbReference type="Proteomes" id="UP000232883"/>
    </source>
</evidence>
<dbReference type="EMBL" id="CP025096">
    <property type="protein sequence ID" value="AUD04209.1"/>
    <property type="molecule type" value="Genomic_DNA"/>
</dbReference>
<organism evidence="1 2">
    <name type="scientific">Spirosoma pollinicola</name>
    <dbReference type="NCBI Taxonomy" id="2057025"/>
    <lineage>
        <taxon>Bacteria</taxon>
        <taxon>Pseudomonadati</taxon>
        <taxon>Bacteroidota</taxon>
        <taxon>Cytophagia</taxon>
        <taxon>Cytophagales</taxon>
        <taxon>Cytophagaceae</taxon>
        <taxon>Spirosoma</taxon>
    </lineage>
</organism>
<evidence type="ECO:0000313" key="1">
    <source>
        <dbReference type="EMBL" id="AUD04209.1"/>
    </source>
</evidence>
<protein>
    <submittedName>
        <fullName evidence="1">Uncharacterized protein</fullName>
    </submittedName>
</protein>
<accession>A0A2K8Z2Z6</accession>
<name>A0A2K8Z2Z6_9BACT</name>
<proteinExistence type="predicted"/>
<dbReference type="AlphaFoldDB" id="A0A2K8Z2Z6"/>